<dbReference type="SUPFAM" id="SSF50998">
    <property type="entry name" value="Quinoprotein alcohol dehydrogenase-like"/>
    <property type="match status" value="1"/>
</dbReference>
<gene>
    <name evidence="6" type="ORF">SAMN04488052_103242</name>
</gene>
<dbReference type="Proteomes" id="UP000199657">
    <property type="component" value="Unassembled WGS sequence"/>
</dbReference>
<dbReference type="GO" id="GO:0016121">
    <property type="term" value="P:carotene catabolic process"/>
    <property type="evidence" value="ECO:0007669"/>
    <property type="project" value="TreeGrafter"/>
</dbReference>
<feature type="binding site" evidence="5">
    <location>
        <position position="195"/>
    </location>
    <ligand>
        <name>Fe cation</name>
        <dbReference type="ChEBI" id="CHEBI:24875"/>
        <note>catalytic</note>
    </ligand>
</feature>
<evidence type="ECO:0000256" key="1">
    <source>
        <dbReference type="ARBA" id="ARBA00006787"/>
    </source>
</evidence>
<dbReference type="PANTHER" id="PTHR10543">
    <property type="entry name" value="BETA-CAROTENE DIOXYGENASE"/>
    <property type="match status" value="1"/>
</dbReference>
<dbReference type="InterPro" id="IPR006311">
    <property type="entry name" value="TAT_signal"/>
</dbReference>
<dbReference type="Pfam" id="PF03055">
    <property type="entry name" value="RPE65"/>
    <property type="match status" value="1"/>
</dbReference>
<reference evidence="6 7" key="1">
    <citation type="submission" date="2016-10" db="EMBL/GenBank/DDBJ databases">
        <authorList>
            <person name="de Groot N.N."/>
        </authorList>
    </citation>
    <scope>NUCLEOTIDE SEQUENCE [LARGE SCALE GENOMIC DNA]</scope>
    <source>
        <strain evidence="6 7">CGMCC 1.6291</strain>
    </source>
</reference>
<evidence type="ECO:0000313" key="6">
    <source>
        <dbReference type="EMBL" id="SEO82928.1"/>
    </source>
</evidence>
<keyword evidence="3" id="KW-0560">Oxidoreductase</keyword>
<evidence type="ECO:0000313" key="7">
    <source>
        <dbReference type="Proteomes" id="UP000199657"/>
    </source>
</evidence>
<protein>
    <submittedName>
        <fullName evidence="6">Carotenoid cleavage dioxygenase</fullName>
    </submittedName>
</protein>
<dbReference type="GO" id="GO:0046872">
    <property type="term" value="F:metal ion binding"/>
    <property type="evidence" value="ECO:0007669"/>
    <property type="project" value="UniProtKB-KW"/>
</dbReference>
<name>A0A1H8SX56_9GAMM</name>
<dbReference type="PANTHER" id="PTHR10543:SF89">
    <property type="entry name" value="CAROTENOID 9,10(9',10')-CLEAVAGE DIOXYGENASE 1"/>
    <property type="match status" value="1"/>
</dbReference>
<dbReference type="STRING" id="406100.SAMN04488052_103242"/>
<dbReference type="EMBL" id="FOEG01000003">
    <property type="protein sequence ID" value="SEO82928.1"/>
    <property type="molecule type" value="Genomic_DNA"/>
</dbReference>
<comment type="similarity">
    <text evidence="1">Belongs to the carotenoid oxygenase family.</text>
</comment>
<organism evidence="6 7">
    <name type="scientific">Aquisalimonas asiatica</name>
    <dbReference type="NCBI Taxonomy" id="406100"/>
    <lineage>
        <taxon>Bacteria</taxon>
        <taxon>Pseudomonadati</taxon>
        <taxon>Pseudomonadota</taxon>
        <taxon>Gammaproteobacteria</taxon>
        <taxon>Chromatiales</taxon>
        <taxon>Ectothiorhodospiraceae</taxon>
        <taxon>Aquisalimonas</taxon>
    </lineage>
</organism>
<dbReference type="AlphaFoldDB" id="A0A1H8SX56"/>
<keyword evidence="6" id="KW-0223">Dioxygenase</keyword>
<evidence type="ECO:0000256" key="5">
    <source>
        <dbReference type="PIRSR" id="PIRSR604294-1"/>
    </source>
</evidence>
<dbReference type="InterPro" id="IPR004294">
    <property type="entry name" value="Carotenoid_Oase"/>
</dbReference>
<feature type="binding site" evidence="5">
    <location>
        <position position="308"/>
    </location>
    <ligand>
        <name>Fe cation</name>
        <dbReference type="ChEBI" id="CHEBI:24875"/>
        <note>catalytic</note>
    </ligand>
</feature>
<evidence type="ECO:0000256" key="2">
    <source>
        <dbReference type="ARBA" id="ARBA00022723"/>
    </source>
</evidence>
<evidence type="ECO:0000256" key="3">
    <source>
        <dbReference type="ARBA" id="ARBA00023002"/>
    </source>
</evidence>
<feature type="binding site" evidence="5">
    <location>
        <position position="242"/>
    </location>
    <ligand>
        <name>Fe cation</name>
        <dbReference type="ChEBI" id="CHEBI:24875"/>
        <note>catalytic</note>
    </ligand>
</feature>
<dbReference type="RefSeq" id="WP_171909873.1">
    <property type="nucleotide sequence ID" value="NZ_FOEG01000003.1"/>
</dbReference>
<sequence length="493" mass="54670">MNRRDFMRLMGLSGAGLVLPGSVTHALAGEAAMPDWHVGFQNPRAEELHTLSLKLDGRLPKALTGTFYRNGPARHALGDRRYSHWFDGDGMVHAYRLRDGRISHHARFVETPKYMAETRAGAFRRPAFGTVFPDAERAASPDAMNVANTNILPFDDRLLALWEGGSAWEVDPETLATGDRVTWSDDLAGAPFSAHPAVDTDGTLWNFGVVPGDGALVLYEIAPSGTLRRADVVALDASPMVHDFAITRRHLVFLLPPFRLDPERFGSGKSFVDSHRWYGDDAMQVLVIDKSDWGRRRWFDLPAGMHFHVGNAWEDGSGVVRFDYTRYDNADFVTRAARGLMRGEDIPHAGGHTALVRLDTRNGRIDQQIMTEETEFPRVDPRRTGERYRQLYTTVRTETAGHPLSNGVMRRDMESGVTEHYDFGASVITEEHVFVPGEGGESDGWLIGTALDLQQKVSLLSVFRAGALADGPVAQARLPYPVPLGFHGNWKGA</sequence>
<dbReference type="InterPro" id="IPR011047">
    <property type="entry name" value="Quinoprotein_ADH-like_sf"/>
</dbReference>
<dbReference type="GO" id="GO:0010436">
    <property type="term" value="F:carotenoid dioxygenase activity"/>
    <property type="evidence" value="ECO:0007669"/>
    <property type="project" value="TreeGrafter"/>
</dbReference>
<proteinExistence type="inferred from homology"/>
<keyword evidence="2 5" id="KW-0479">Metal-binding</keyword>
<comment type="cofactor">
    <cofactor evidence="5">
        <name>Fe(2+)</name>
        <dbReference type="ChEBI" id="CHEBI:29033"/>
    </cofactor>
    <text evidence="5">Binds 1 Fe(2+) ion per subunit.</text>
</comment>
<feature type="binding site" evidence="5">
    <location>
        <position position="487"/>
    </location>
    <ligand>
        <name>Fe cation</name>
        <dbReference type="ChEBI" id="CHEBI:24875"/>
        <note>catalytic</note>
    </ligand>
</feature>
<keyword evidence="4 5" id="KW-0408">Iron</keyword>
<keyword evidence="7" id="KW-1185">Reference proteome</keyword>
<dbReference type="PROSITE" id="PS51318">
    <property type="entry name" value="TAT"/>
    <property type="match status" value="1"/>
</dbReference>
<evidence type="ECO:0000256" key="4">
    <source>
        <dbReference type="ARBA" id="ARBA00023004"/>
    </source>
</evidence>
<accession>A0A1H8SX56</accession>